<protein>
    <submittedName>
        <fullName evidence="2">Uncharacterized protein</fullName>
    </submittedName>
</protein>
<feature type="transmembrane region" description="Helical" evidence="1">
    <location>
        <begin position="264"/>
        <end position="285"/>
    </location>
</feature>
<organism evidence="2 3">
    <name type="scientific">Aquisalibacillus elongatus</name>
    <dbReference type="NCBI Taxonomy" id="485577"/>
    <lineage>
        <taxon>Bacteria</taxon>
        <taxon>Bacillati</taxon>
        <taxon>Bacillota</taxon>
        <taxon>Bacilli</taxon>
        <taxon>Bacillales</taxon>
        <taxon>Bacillaceae</taxon>
        <taxon>Aquisalibacillus</taxon>
    </lineage>
</organism>
<feature type="transmembrane region" description="Helical" evidence="1">
    <location>
        <begin position="387"/>
        <end position="412"/>
    </location>
</feature>
<reference evidence="2 3" key="1">
    <citation type="submission" date="2018-11" db="EMBL/GenBank/DDBJ databases">
        <title>Genomic Encyclopedia of Type Strains, Phase IV (KMG-IV): sequencing the most valuable type-strain genomes for metagenomic binning, comparative biology and taxonomic classification.</title>
        <authorList>
            <person name="Goeker M."/>
        </authorList>
    </citation>
    <scope>NUCLEOTIDE SEQUENCE [LARGE SCALE GENOMIC DNA]</scope>
    <source>
        <strain evidence="2 3">DSM 18090</strain>
    </source>
</reference>
<sequence length="452" mass="50624">MKRIYIRPIAALLMGFTYLIAQFIEHPVLPTLISLFATITIISFIPYLSKTPMILISGLLILSAALFLMGEGLTEMFRGVRENVGLLAIFIFVPLISLPIRNGQYLDYMDIIFNYYIKTSRQLYAYLKVSLMGIGSVMNLGTIPIMYHLTSTPSFKDYEDTRLRALIRGFAMSFLWSPYFISIALILSYFDVTWFELFPYGFTFALIGILLGFLMMGKVNEQIDIVEKDHDVSIQKAKRKLVELVLIIVVMTALTMTIEHYVDLSVLTIIPIIAIVASTIWSLFFQSPGEYVKDLYDYTQNRLPKMGNELSLFIAAGTFGLAILNAGASEWIIYFIESTGITHMLILLPILALIVNGLSFVGIHPIITNTALAITLSSSPIFEGDHLLLSLGLLIGWMMTILVSPFSATNLMVGNLTNTNSVHVGLKMNWKYALILYALLYAIIAGLYFIGV</sequence>
<feature type="transmembrane region" description="Helical" evidence="1">
    <location>
        <begin position="170"/>
        <end position="190"/>
    </location>
</feature>
<feature type="transmembrane region" description="Helical" evidence="1">
    <location>
        <begin position="31"/>
        <end position="48"/>
    </location>
</feature>
<dbReference type="EMBL" id="RKRF01000008">
    <property type="protein sequence ID" value="RPF54260.1"/>
    <property type="molecule type" value="Genomic_DNA"/>
</dbReference>
<dbReference type="RefSeq" id="WP_124221107.1">
    <property type="nucleotide sequence ID" value="NZ_RKRF01000008.1"/>
</dbReference>
<dbReference type="AlphaFoldDB" id="A0A3N5BG66"/>
<feature type="transmembrane region" description="Helical" evidence="1">
    <location>
        <begin position="241"/>
        <end position="258"/>
    </location>
</feature>
<evidence type="ECO:0000313" key="3">
    <source>
        <dbReference type="Proteomes" id="UP000276443"/>
    </source>
</evidence>
<feature type="transmembrane region" description="Helical" evidence="1">
    <location>
        <begin position="123"/>
        <end position="149"/>
    </location>
</feature>
<feature type="transmembrane region" description="Helical" evidence="1">
    <location>
        <begin position="310"/>
        <end position="334"/>
    </location>
</feature>
<feature type="transmembrane region" description="Helical" evidence="1">
    <location>
        <begin position="6"/>
        <end position="24"/>
    </location>
</feature>
<accession>A0A3N5BG66</accession>
<keyword evidence="1" id="KW-0812">Transmembrane</keyword>
<keyword evidence="1" id="KW-0472">Membrane</keyword>
<feature type="transmembrane region" description="Helical" evidence="1">
    <location>
        <begin position="54"/>
        <end position="72"/>
    </location>
</feature>
<feature type="transmembrane region" description="Helical" evidence="1">
    <location>
        <begin position="346"/>
        <end position="367"/>
    </location>
</feature>
<feature type="transmembrane region" description="Helical" evidence="1">
    <location>
        <begin position="432"/>
        <end position="450"/>
    </location>
</feature>
<dbReference type="OrthoDB" id="3171527at2"/>
<keyword evidence="1" id="KW-1133">Transmembrane helix</keyword>
<gene>
    <name evidence="2" type="ORF">EDC24_1455</name>
</gene>
<evidence type="ECO:0000256" key="1">
    <source>
        <dbReference type="SAM" id="Phobius"/>
    </source>
</evidence>
<name>A0A3N5BG66_9BACI</name>
<feature type="transmembrane region" description="Helical" evidence="1">
    <location>
        <begin position="84"/>
        <end position="103"/>
    </location>
</feature>
<feature type="transmembrane region" description="Helical" evidence="1">
    <location>
        <begin position="202"/>
        <end position="220"/>
    </location>
</feature>
<dbReference type="Proteomes" id="UP000276443">
    <property type="component" value="Unassembled WGS sequence"/>
</dbReference>
<keyword evidence="3" id="KW-1185">Reference proteome</keyword>
<comment type="caution">
    <text evidence="2">The sequence shown here is derived from an EMBL/GenBank/DDBJ whole genome shotgun (WGS) entry which is preliminary data.</text>
</comment>
<proteinExistence type="predicted"/>
<evidence type="ECO:0000313" key="2">
    <source>
        <dbReference type="EMBL" id="RPF54260.1"/>
    </source>
</evidence>